<dbReference type="AlphaFoldDB" id="A0A2P5CTA4"/>
<organism evidence="1 2">
    <name type="scientific">Parasponia andersonii</name>
    <name type="common">Sponia andersonii</name>
    <dbReference type="NCBI Taxonomy" id="3476"/>
    <lineage>
        <taxon>Eukaryota</taxon>
        <taxon>Viridiplantae</taxon>
        <taxon>Streptophyta</taxon>
        <taxon>Embryophyta</taxon>
        <taxon>Tracheophyta</taxon>
        <taxon>Spermatophyta</taxon>
        <taxon>Magnoliopsida</taxon>
        <taxon>eudicotyledons</taxon>
        <taxon>Gunneridae</taxon>
        <taxon>Pentapetalae</taxon>
        <taxon>rosids</taxon>
        <taxon>fabids</taxon>
        <taxon>Rosales</taxon>
        <taxon>Cannabaceae</taxon>
        <taxon>Parasponia</taxon>
    </lineage>
</organism>
<reference evidence="2" key="1">
    <citation type="submission" date="2016-06" db="EMBL/GenBank/DDBJ databases">
        <title>Parallel loss of symbiosis genes in relatives of nitrogen-fixing non-legume Parasponia.</title>
        <authorList>
            <person name="Van Velzen R."/>
            <person name="Holmer R."/>
            <person name="Bu F."/>
            <person name="Rutten L."/>
            <person name="Van Zeijl A."/>
            <person name="Liu W."/>
            <person name="Santuari L."/>
            <person name="Cao Q."/>
            <person name="Sharma T."/>
            <person name="Shen D."/>
            <person name="Roswanjaya Y."/>
            <person name="Wardhani T."/>
            <person name="Kalhor M.S."/>
            <person name="Jansen J."/>
            <person name="Van den Hoogen J."/>
            <person name="Gungor B."/>
            <person name="Hartog M."/>
            <person name="Hontelez J."/>
            <person name="Verver J."/>
            <person name="Yang W.-C."/>
            <person name="Schijlen E."/>
            <person name="Repin R."/>
            <person name="Schilthuizen M."/>
            <person name="Schranz E."/>
            <person name="Heidstra R."/>
            <person name="Miyata K."/>
            <person name="Fedorova E."/>
            <person name="Kohlen W."/>
            <person name="Bisseling T."/>
            <person name="Smit S."/>
            <person name="Geurts R."/>
        </authorList>
    </citation>
    <scope>NUCLEOTIDE SEQUENCE [LARGE SCALE GENOMIC DNA]</scope>
    <source>
        <strain evidence="2">cv. WU1-14</strain>
    </source>
</reference>
<name>A0A2P5CTA4_PARAD</name>
<dbReference type="EMBL" id="JXTB01000097">
    <property type="protein sequence ID" value="PON64285.1"/>
    <property type="molecule type" value="Genomic_DNA"/>
</dbReference>
<accession>A0A2P5CTA4</accession>
<gene>
    <name evidence="1" type="ORF">PanWU01x14_125990</name>
</gene>
<keyword evidence="2" id="KW-1185">Reference proteome</keyword>
<sequence length="112" mass="12694">MVNPQHLSFLSLEGEESFKPRFRFGFSVLDRQRSRAGGGSRSSASRVVATSADDAQSYLYEPQLLRLRRDLLRLPNARGLSPSYYLPHFPTVGPVVRGFNGRYIRRVKSHKG</sequence>
<evidence type="ECO:0000313" key="1">
    <source>
        <dbReference type="EMBL" id="PON64285.1"/>
    </source>
</evidence>
<proteinExistence type="predicted"/>
<protein>
    <submittedName>
        <fullName evidence="1">Uncharacterized protein</fullName>
    </submittedName>
</protein>
<dbReference type="OrthoDB" id="10521259at2759"/>
<comment type="caution">
    <text evidence="1">The sequence shown here is derived from an EMBL/GenBank/DDBJ whole genome shotgun (WGS) entry which is preliminary data.</text>
</comment>
<evidence type="ECO:0000313" key="2">
    <source>
        <dbReference type="Proteomes" id="UP000237105"/>
    </source>
</evidence>
<dbReference type="Proteomes" id="UP000237105">
    <property type="component" value="Unassembled WGS sequence"/>
</dbReference>